<feature type="transmembrane region" description="Helical" evidence="4">
    <location>
        <begin position="66"/>
        <end position="87"/>
    </location>
</feature>
<dbReference type="Proteomes" id="UP000886842">
    <property type="component" value="Unassembled WGS sequence"/>
</dbReference>
<dbReference type="CDD" id="cd16917">
    <property type="entry name" value="HATPase_UhpB-NarQ-NarX-like"/>
    <property type="match status" value="1"/>
</dbReference>
<dbReference type="Gene3D" id="3.30.565.10">
    <property type="entry name" value="Histidine kinase-like ATPase, C-terminal domain"/>
    <property type="match status" value="1"/>
</dbReference>
<feature type="domain" description="DUF5931" evidence="6">
    <location>
        <begin position="4"/>
        <end position="164"/>
    </location>
</feature>
<sequence>MIDLHIPLFRAHAVLRVVLVLVTVGINLTRTADAARPALLWAVTAAMVAVTVATALLYPYERRRRLAVFVADVVLTVAMVLTTPYVFGGLTTGGVTESVVGFWAVTAPLAVALWRGWLMSGIATAAVAGAGLVIADRIDIQTIAESIVVVLTCVSVGWFTSQLRTTTRDREQMHGIAAAMTERQRLSRIVHDGVLQVLAMVEREGRALGPRGLRLARAAHEQEVQLRQLLQDTDIELGSLPGVLADVTHLDLSAVLDKHAAHGVSIATPPDTVLVESHRAGEINAAVAEALSNVHRHAGPDAEAWVLLEVDGDELIISIRDNGVGGTRADFEAASERGRMGMRHSIHGRLADLGGTAVLRTEPGEGTEWEFRIPVEA</sequence>
<comment type="caution">
    <text evidence="7">The sequence shown here is derived from an EMBL/GenBank/DDBJ whole genome shotgun (WGS) entry which is preliminary data.</text>
</comment>
<dbReference type="InterPro" id="IPR045975">
    <property type="entry name" value="DUF5931"/>
</dbReference>
<organism evidence="7 8">
    <name type="scientific">Candidatus Avipropionibacterium avicola</name>
    <dbReference type="NCBI Taxonomy" id="2840701"/>
    <lineage>
        <taxon>Bacteria</taxon>
        <taxon>Bacillati</taxon>
        <taxon>Actinomycetota</taxon>
        <taxon>Actinomycetes</taxon>
        <taxon>Propionibacteriales</taxon>
        <taxon>Propionibacteriaceae</taxon>
        <taxon>Propionibacteriaceae incertae sedis</taxon>
        <taxon>Candidatus Avipropionibacterium</taxon>
    </lineage>
</organism>
<dbReference type="PANTHER" id="PTHR24421:SF61">
    <property type="entry name" value="OXYGEN SENSOR HISTIDINE KINASE NREB"/>
    <property type="match status" value="1"/>
</dbReference>
<evidence type="ECO:0000256" key="2">
    <source>
        <dbReference type="ARBA" id="ARBA00022777"/>
    </source>
</evidence>
<reference evidence="7" key="2">
    <citation type="journal article" date="2021" name="PeerJ">
        <title>Extensive microbial diversity within the chicken gut microbiome revealed by metagenomics and culture.</title>
        <authorList>
            <person name="Gilroy R."/>
            <person name="Ravi A."/>
            <person name="Getino M."/>
            <person name="Pursley I."/>
            <person name="Horton D.L."/>
            <person name="Alikhan N.F."/>
            <person name="Baker D."/>
            <person name="Gharbi K."/>
            <person name="Hall N."/>
            <person name="Watson M."/>
            <person name="Adriaenssens E.M."/>
            <person name="Foster-Nyarko E."/>
            <person name="Jarju S."/>
            <person name="Secka A."/>
            <person name="Antonio M."/>
            <person name="Oren A."/>
            <person name="Chaudhuri R.R."/>
            <person name="La Ragione R."/>
            <person name="Hildebrand F."/>
            <person name="Pallen M.J."/>
        </authorList>
    </citation>
    <scope>NUCLEOTIDE SEQUENCE</scope>
    <source>
        <strain evidence="7">ChiGjej1B1-24693</strain>
    </source>
</reference>
<feature type="domain" description="Histidine kinase/HSP90-like ATPase" evidence="5">
    <location>
        <begin position="285"/>
        <end position="376"/>
    </location>
</feature>
<keyword evidence="1" id="KW-0808">Transferase</keyword>
<keyword evidence="2" id="KW-0418">Kinase</keyword>
<evidence type="ECO:0008006" key="9">
    <source>
        <dbReference type="Google" id="ProtNLM"/>
    </source>
</evidence>
<feature type="transmembrane region" description="Helical" evidence="4">
    <location>
        <begin position="38"/>
        <end position="59"/>
    </location>
</feature>
<feature type="transmembrane region" description="Helical" evidence="4">
    <location>
        <begin position="7"/>
        <end position="26"/>
    </location>
</feature>
<keyword evidence="4" id="KW-1133">Transmembrane helix</keyword>
<gene>
    <name evidence="7" type="ORF">IAA98_13705</name>
</gene>
<dbReference type="SUPFAM" id="SSF55874">
    <property type="entry name" value="ATPase domain of HSP90 chaperone/DNA topoisomerase II/histidine kinase"/>
    <property type="match status" value="1"/>
</dbReference>
<keyword evidence="4" id="KW-0812">Transmembrane</keyword>
<evidence type="ECO:0000256" key="4">
    <source>
        <dbReference type="SAM" id="Phobius"/>
    </source>
</evidence>
<evidence type="ECO:0000256" key="3">
    <source>
        <dbReference type="ARBA" id="ARBA00023012"/>
    </source>
</evidence>
<feature type="transmembrane region" description="Helical" evidence="4">
    <location>
        <begin position="142"/>
        <end position="160"/>
    </location>
</feature>
<accession>A0A9D1H087</accession>
<proteinExistence type="predicted"/>
<dbReference type="GO" id="GO:0000160">
    <property type="term" value="P:phosphorelay signal transduction system"/>
    <property type="evidence" value="ECO:0007669"/>
    <property type="project" value="UniProtKB-KW"/>
</dbReference>
<dbReference type="InterPro" id="IPR036890">
    <property type="entry name" value="HATPase_C_sf"/>
</dbReference>
<dbReference type="InterPro" id="IPR003594">
    <property type="entry name" value="HATPase_dom"/>
</dbReference>
<keyword evidence="3" id="KW-0902">Two-component regulatory system</keyword>
<name>A0A9D1H087_9ACTN</name>
<dbReference type="EMBL" id="DVLP01000400">
    <property type="protein sequence ID" value="HIT76632.1"/>
    <property type="molecule type" value="Genomic_DNA"/>
</dbReference>
<reference evidence="7" key="1">
    <citation type="submission" date="2020-10" db="EMBL/GenBank/DDBJ databases">
        <authorList>
            <person name="Gilroy R."/>
        </authorList>
    </citation>
    <scope>NUCLEOTIDE SEQUENCE</scope>
    <source>
        <strain evidence="7">ChiGjej1B1-24693</strain>
    </source>
</reference>
<keyword evidence="4" id="KW-0472">Membrane</keyword>
<evidence type="ECO:0000256" key="1">
    <source>
        <dbReference type="ARBA" id="ARBA00022679"/>
    </source>
</evidence>
<dbReference type="PANTHER" id="PTHR24421">
    <property type="entry name" value="NITRATE/NITRITE SENSOR PROTEIN NARX-RELATED"/>
    <property type="match status" value="1"/>
</dbReference>
<evidence type="ECO:0000313" key="7">
    <source>
        <dbReference type="EMBL" id="HIT76632.1"/>
    </source>
</evidence>
<dbReference type="AlphaFoldDB" id="A0A9D1H087"/>
<dbReference type="Pfam" id="PF19354">
    <property type="entry name" value="DUF5931"/>
    <property type="match status" value="1"/>
</dbReference>
<evidence type="ECO:0000259" key="6">
    <source>
        <dbReference type="Pfam" id="PF19354"/>
    </source>
</evidence>
<dbReference type="InterPro" id="IPR050482">
    <property type="entry name" value="Sensor_HK_TwoCompSys"/>
</dbReference>
<evidence type="ECO:0000259" key="5">
    <source>
        <dbReference type="Pfam" id="PF02518"/>
    </source>
</evidence>
<protein>
    <recommendedName>
        <fullName evidence="9">Signal transduction histidine kinase</fullName>
    </recommendedName>
</protein>
<feature type="transmembrane region" description="Helical" evidence="4">
    <location>
        <begin position="117"/>
        <end position="135"/>
    </location>
</feature>
<evidence type="ECO:0000313" key="8">
    <source>
        <dbReference type="Proteomes" id="UP000886842"/>
    </source>
</evidence>
<dbReference type="Pfam" id="PF02518">
    <property type="entry name" value="HATPase_c"/>
    <property type="match status" value="1"/>
</dbReference>
<dbReference type="GO" id="GO:0016301">
    <property type="term" value="F:kinase activity"/>
    <property type="evidence" value="ECO:0007669"/>
    <property type="project" value="UniProtKB-KW"/>
</dbReference>
<dbReference type="NCBIfam" id="NF047322">
    <property type="entry name" value="HK_morpho_MacS"/>
    <property type="match status" value="1"/>
</dbReference>